<dbReference type="EMBL" id="DVMN01000041">
    <property type="protein sequence ID" value="HIU21056.1"/>
    <property type="molecule type" value="Genomic_DNA"/>
</dbReference>
<proteinExistence type="predicted"/>
<keyword evidence="1" id="KW-0238">DNA-binding</keyword>
<dbReference type="InterPro" id="IPR007351">
    <property type="entry name" value="YjbR"/>
</dbReference>
<evidence type="ECO:0000313" key="1">
    <source>
        <dbReference type="EMBL" id="HIU21056.1"/>
    </source>
</evidence>
<dbReference type="GO" id="GO:0003677">
    <property type="term" value="F:DNA binding"/>
    <property type="evidence" value="ECO:0007669"/>
    <property type="project" value="UniProtKB-KW"/>
</dbReference>
<organism evidence="1 2">
    <name type="scientific">Candidatus Limadaptatus stercorigallinarum</name>
    <dbReference type="NCBI Taxonomy" id="2840845"/>
    <lineage>
        <taxon>Bacteria</taxon>
        <taxon>Bacillati</taxon>
        <taxon>Bacillota</taxon>
        <taxon>Clostridia</taxon>
        <taxon>Eubacteriales</taxon>
        <taxon>Candidatus Limadaptatus</taxon>
    </lineage>
</organism>
<dbReference type="InterPro" id="IPR058532">
    <property type="entry name" value="YjbR/MT2646/Rv2570-like"/>
</dbReference>
<name>A0A9D1HR89_9FIRM</name>
<reference evidence="1" key="1">
    <citation type="submission" date="2020-10" db="EMBL/GenBank/DDBJ databases">
        <authorList>
            <person name="Gilroy R."/>
        </authorList>
    </citation>
    <scope>NUCLEOTIDE SEQUENCE</scope>
    <source>
        <strain evidence="1">1063</strain>
    </source>
</reference>
<evidence type="ECO:0000313" key="2">
    <source>
        <dbReference type="Proteomes" id="UP000824088"/>
    </source>
</evidence>
<reference evidence="1" key="2">
    <citation type="journal article" date="2021" name="PeerJ">
        <title>Extensive microbial diversity within the chicken gut microbiome revealed by metagenomics and culture.</title>
        <authorList>
            <person name="Gilroy R."/>
            <person name="Ravi A."/>
            <person name="Getino M."/>
            <person name="Pursley I."/>
            <person name="Horton D.L."/>
            <person name="Alikhan N.F."/>
            <person name="Baker D."/>
            <person name="Gharbi K."/>
            <person name="Hall N."/>
            <person name="Watson M."/>
            <person name="Adriaenssens E.M."/>
            <person name="Foster-Nyarko E."/>
            <person name="Jarju S."/>
            <person name="Secka A."/>
            <person name="Antonio M."/>
            <person name="Oren A."/>
            <person name="Chaudhuri R.R."/>
            <person name="La Ragione R."/>
            <person name="Hildebrand F."/>
            <person name="Pallen M.J."/>
        </authorList>
    </citation>
    <scope>NUCLEOTIDE SEQUENCE</scope>
    <source>
        <strain evidence="1">1063</strain>
    </source>
</reference>
<dbReference type="Proteomes" id="UP000824088">
    <property type="component" value="Unassembled WGS sequence"/>
</dbReference>
<dbReference type="PANTHER" id="PTHR35145">
    <property type="entry name" value="CYTOPLASMIC PROTEIN-RELATED"/>
    <property type="match status" value="1"/>
</dbReference>
<gene>
    <name evidence="1" type="ORF">IAD51_02295</name>
</gene>
<dbReference type="Gene3D" id="3.90.1150.30">
    <property type="match status" value="1"/>
</dbReference>
<sequence>MNKFVLRIFALKSVDFGSLSDYGFEDDGKGGYRYSCLIADGKMRLEVTVDARGGVSTEVTDLDTEEPYTLFLVEEAVGGFVGSVRADYERVLSDIAEKCCYREVFKSAQAKTLLAYAKEKYGDNPEYLWEKFPDNAVLRRRDNRKWYAALLTVRKTKLGMQGEGSTEVVDLRGDPAFVAGNADGRKFYPGYHMNKTHWFTVPLDDSVPTEEILRLLDESYILALGTSRPKKS</sequence>
<dbReference type="Pfam" id="PF04237">
    <property type="entry name" value="YjbR"/>
    <property type="match status" value="1"/>
</dbReference>
<dbReference type="InterPro" id="IPR038056">
    <property type="entry name" value="YjbR-like_sf"/>
</dbReference>
<dbReference type="SUPFAM" id="SSF142906">
    <property type="entry name" value="YjbR-like"/>
    <property type="match status" value="1"/>
</dbReference>
<protein>
    <submittedName>
        <fullName evidence="1">MmcQ/YjbR family DNA-binding protein</fullName>
    </submittedName>
</protein>
<accession>A0A9D1HR89</accession>
<comment type="caution">
    <text evidence="1">The sequence shown here is derived from an EMBL/GenBank/DDBJ whole genome shotgun (WGS) entry which is preliminary data.</text>
</comment>
<dbReference type="PANTHER" id="PTHR35145:SF1">
    <property type="entry name" value="CYTOPLASMIC PROTEIN"/>
    <property type="match status" value="1"/>
</dbReference>
<dbReference type="AlphaFoldDB" id="A0A9D1HR89"/>